<accession>A0ABU5G6V9</accession>
<dbReference type="Pfam" id="PF04198">
    <property type="entry name" value="Sugar-bind"/>
    <property type="match status" value="1"/>
</dbReference>
<evidence type="ECO:0000256" key="1">
    <source>
        <dbReference type="ARBA" id="ARBA00010466"/>
    </source>
</evidence>
<dbReference type="InterPro" id="IPR007324">
    <property type="entry name" value="Sugar-bd_dom_put"/>
</dbReference>
<dbReference type="SUPFAM" id="SSF100950">
    <property type="entry name" value="NagB/RpiA/CoA transferase-like"/>
    <property type="match status" value="1"/>
</dbReference>
<comment type="similarity">
    <text evidence="1">Belongs to the SorC transcriptional regulatory family.</text>
</comment>
<dbReference type="PANTHER" id="PTHR34294:SF1">
    <property type="entry name" value="TRANSCRIPTIONAL REGULATOR LSRR"/>
    <property type="match status" value="1"/>
</dbReference>
<keyword evidence="3" id="KW-0238">DNA-binding</keyword>
<name>A0ABU5G6V9_9ACTO</name>
<protein>
    <submittedName>
        <fullName evidence="6">Sugar-binding transcriptional regulator</fullName>
    </submittedName>
</protein>
<keyword evidence="2" id="KW-0805">Transcription regulation</keyword>
<proteinExistence type="inferred from homology"/>
<keyword evidence="7" id="KW-1185">Reference proteome</keyword>
<reference evidence="6 7" key="1">
    <citation type="submission" date="2023-10" db="EMBL/GenBank/DDBJ databases">
        <title>Whole Genome based description of the genera Actinobaculum and Actinotignum reveals a complex phylogenetic relationship within the species included in the genus Actinotignum.</title>
        <authorList>
            <person name="Jensen C.S."/>
            <person name="Dargis R."/>
            <person name="Kemp M."/>
            <person name="Christensen J.J."/>
        </authorList>
    </citation>
    <scope>NUCLEOTIDE SEQUENCE [LARGE SCALE GENOMIC DNA]</scope>
    <source>
        <strain evidence="6 7">SLA_B974</strain>
    </source>
</reference>
<evidence type="ECO:0000256" key="3">
    <source>
        <dbReference type="ARBA" id="ARBA00023125"/>
    </source>
</evidence>
<evidence type="ECO:0000313" key="7">
    <source>
        <dbReference type="Proteomes" id="UP001275049"/>
    </source>
</evidence>
<dbReference type="InterPro" id="IPR036388">
    <property type="entry name" value="WH-like_DNA-bd_sf"/>
</dbReference>
<feature type="domain" description="Sugar-binding" evidence="5">
    <location>
        <begin position="66"/>
        <end position="317"/>
    </location>
</feature>
<dbReference type="Gene3D" id="3.40.50.1360">
    <property type="match status" value="1"/>
</dbReference>
<evidence type="ECO:0000313" key="6">
    <source>
        <dbReference type="EMBL" id="MDY5132917.1"/>
    </source>
</evidence>
<gene>
    <name evidence="6" type="ORF">R6G86_04050</name>
</gene>
<dbReference type="InterPro" id="IPR037171">
    <property type="entry name" value="NagB/RpiA_transferase-like"/>
</dbReference>
<dbReference type="Gene3D" id="1.10.10.10">
    <property type="entry name" value="Winged helix-like DNA-binding domain superfamily/Winged helix DNA-binding domain"/>
    <property type="match status" value="1"/>
</dbReference>
<dbReference type="PANTHER" id="PTHR34294">
    <property type="entry name" value="TRANSCRIPTIONAL REGULATOR-RELATED"/>
    <property type="match status" value="1"/>
</dbReference>
<evidence type="ECO:0000256" key="4">
    <source>
        <dbReference type="ARBA" id="ARBA00023163"/>
    </source>
</evidence>
<dbReference type="InterPro" id="IPR051054">
    <property type="entry name" value="SorC_transcr_regulators"/>
</dbReference>
<keyword evidence="4" id="KW-0804">Transcription</keyword>
<evidence type="ECO:0000256" key="2">
    <source>
        <dbReference type="ARBA" id="ARBA00023015"/>
    </source>
</evidence>
<dbReference type="Proteomes" id="UP001275049">
    <property type="component" value="Unassembled WGS sequence"/>
</dbReference>
<comment type="caution">
    <text evidence="6">The sequence shown here is derived from an EMBL/GenBank/DDBJ whole genome shotgun (WGS) entry which is preliminary data.</text>
</comment>
<organism evidence="6 7">
    <name type="scientific">Actinotignum urinale</name>
    <dbReference type="NCBI Taxonomy" id="190146"/>
    <lineage>
        <taxon>Bacteria</taxon>
        <taxon>Bacillati</taxon>
        <taxon>Actinomycetota</taxon>
        <taxon>Actinomycetes</taxon>
        <taxon>Actinomycetales</taxon>
        <taxon>Actinomycetaceae</taxon>
        <taxon>Actinotignum</taxon>
    </lineage>
</organism>
<evidence type="ECO:0000259" key="5">
    <source>
        <dbReference type="Pfam" id="PF04198"/>
    </source>
</evidence>
<sequence>MFNLENTVNDRKRFELLLTVAKRYYLDDAKQSEIAQEIGYSRVTVSRLLAEAKRCGMVHIEISHPHERLAALEKQISSKYRIKEVRVSTASVTDTESTTGKLAAELLLTHCSSRATIAISNGRAVAATVAQLPRRHWFSSCVVPILGMTGSELPFIDSPELCRNMAKRLGGNYWTLPVPLVFETELAARAMRREPSVSRNLDLAARADVALVGVGSVKDSGSSPILRKWITPTIQREIQKKRAAAHLCGHYIDATGNHVDITLCRRTVCLELGQLRKIPFVVAVAYGEEKVDALRAILAGRYADALVTDEYTALALIENYNID</sequence>
<dbReference type="RefSeq" id="WP_320755137.1">
    <property type="nucleotide sequence ID" value="NZ_JAWNGA010000005.1"/>
</dbReference>
<dbReference type="EMBL" id="JAWNGA010000005">
    <property type="protein sequence ID" value="MDY5132917.1"/>
    <property type="molecule type" value="Genomic_DNA"/>
</dbReference>